<comment type="caution">
    <text evidence="2">The sequence shown here is derived from an EMBL/GenBank/DDBJ whole genome shotgun (WGS) entry which is preliminary data.</text>
</comment>
<accession>M0DLB6</accession>
<keyword evidence="1" id="KW-1133">Transmembrane helix</keyword>
<keyword evidence="1" id="KW-0812">Transmembrane</keyword>
<keyword evidence="3" id="KW-1185">Reference proteome</keyword>
<organism evidence="2 3">
    <name type="scientific">Halorubrum saccharovorum DSM 1137</name>
    <dbReference type="NCBI Taxonomy" id="1227484"/>
    <lineage>
        <taxon>Archaea</taxon>
        <taxon>Methanobacteriati</taxon>
        <taxon>Methanobacteriota</taxon>
        <taxon>Stenosarchaea group</taxon>
        <taxon>Halobacteria</taxon>
        <taxon>Halobacteriales</taxon>
        <taxon>Haloferacaceae</taxon>
        <taxon>Halorubrum</taxon>
    </lineage>
</organism>
<evidence type="ECO:0000256" key="1">
    <source>
        <dbReference type="SAM" id="Phobius"/>
    </source>
</evidence>
<gene>
    <name evidence="2" type="ORF">C471_15782</name>
</gene>
<dbReference type="PANTHER" id="PTHR35902:SF3">
    <property type="entry name" value="NPCBM-ASSOCIATED, NEW3 DOMAIN OF ALPHA-GALACTOSIDASE"/>
    <property type="match status" value="1"/>
</dbReference>
<dbReference type="PATRIC" id="fig|1227484.4.peg.3110"/>
<dbReference type="AlphaFoldDB" id="M0DLB6"/>
<dbReference type="eggNOG" id="arCOG02079">
    <property type="taxonomic scope" value="Archaea"/>
</dbReference>
<dbReference type="OrthoDB" id="56770at2157"/>
<dbReference type="Gene3D" id="2.60.40.10">
    <property type="entry name" value="Immunoglobulins"/>
    <property type="match status" value="1"/>
</dbReference>
<dbReference type="RefSeq" id="WP_004050630.1">
    <property type="nucleotide sequence ID" value="NZ_AOJE01000070.1"/>
</dbReference>
<dbReference type="PANTHER" id="PTHR35902">
    <property type="entry name" value="S-LAYER DOMAIN-LIKE PROTEIN-RELATED"/>
    <property type="match status" value="1"/>
</dbReference>
<dbReference type="STRING" id="1227484.C471_15782"/>
<keyword evidence="1" id="KW-0472">Membrane</keyword>
<dbReference type="InterPro" id="IPR013783">
    <property type="entry name" value="Ig-like_fold"/>
</dbReference>
<reference evidence="2 3" key="1">
    <citation type="journal article" date="2014" name="PLoS Genet.">
        <title>Phylogenetically driven sequencing of extremely halophilic archaea reveals strategies for static and dynamic osmo-response.</title>
        <authorList>
            <person name="Becker E.A."/>
            <person name="Seitzer P.M."/>
            <person name="Tritt A."/>
            <person name="Larsen D."/>
            <person name="Krusor M."/>
            <person name="Yao A.I."/>
            <person name="Wu D."/>
            <person name="Madern D."/>
            <person name="Eisen J.A."/>
            <person name="Darling A.E."/>
            <person name="Facciotti M.T."/>
        </authorList>
    </citation>
    <scope>NUCLEOTIDE SEQUENCE [LARGE SCALE GENOMIC DNA]</scope>
    <source>
        <strain evidence="2 3">DSM 1137</strain>
    </source>
</reference>
<dbReference type="Proteomes" id="UP000011514">
    <property type="component" value="Unassembled WGS sequence"/>
</dbReference>
<protein>
    <recommendedName>
        <fullName evidence="4">Exo-alpha-sialidase</fullName>
    </recommendedName>
</protein>
<evidence type="ECO:0000313" key="3">
    <source>
        <dbReference type="Proteomes" id="UP000011514"/>
    </source>
</evidence>
<name>M0DLB6_9EURY</name>
<sequence>MGRPTRIATLTLAFVAAGALVAGVALSGAAAPGSGDALDRGQATLVGSDAAGSSAIGGDAVGGDAVAQADGRQVRGSPVLDLFLSQGTVPSGAESTVTVDILNTGEMEMGNDLDPRVTTARGLTLEVDDGDVPIEVGDGTTVVGDVRTDASPVQVPLDVTVPDDVPDGRYEVEVTARYRYTFEVVPQFNNHKDTRGSDEFDLTVVVDDGARFAILDTETDAQVGGSGDVTATLQNVGDEVARDAVVTGTTTGSGAVLGSDGSGETFVGNWEPGENRTVTFDSTVSPDFGGGAYAFVSTVDYRDRDGIEETAAPSRAGVVPAPEQSFSVEDVEGTLEVGYSGTVSGTLANEGPLDVDDAVLVADPQSQRVSLGESRYALPDIEAGESVEFSFDADVNGNADPGPRQFRFTTEYESGDSTIAIDETRRIEVAPRQPEFDLVADNTTVPAGETRRISFEITNQRPETLSSINAGLYADSPLSAPNDEAFVDELEPGESTEIWFEVSAAPGASVETHPIELDFRYDDERGNDRISDVTQYPVEVTEAADDGGLPIGTLVVGLLVVVAGAGAVVWYRRR</sequence>
<evidence type="ECO:0000313" key="2">
    <source>
        <dbReference type="EMBL" id="ELZ36280.1"/>
    </source>
</evidence>
<evidence type="ECO:0008006" key="4">
    <source>
        <dbReference type="Google" id="ProtNLM"/>
    </source>
</evidence>
<dbReference type="EMBL" id="AOJE01000070">
    <property type="protein sequence ID" value="ELZ36280.1"/>
    <property type="molecule type" value="Genomic_DNA"/>
</dbReference>
<proteinExistence type="predicted"/>
<feature type="transmembrane region" description="Helical" evidence="1">
    <location>
        <begin position="549"/>
        <end position="571"/>
    </location>
</feature>